<dbReference type="InterPro" id="IPR002477">
    <property type="entry name" value="Peptidoglycan-bd-like"/>
</dbReference>
<gene>
    <name evidence="4" type="ORF">SAMN05444340_11641</name>
</gene>
<dbReference type="InterPro" id="IPR036365">
    <property type="entry name" value="PGBD-like_sf"/>
</dbReference>
<evidence type="ECO:0000256" key="2">
    <source>
        <dbReference type="SAM" id="SignalP"/>
    </source>
</evidence>
<feature type="chain" id="PRO_5011581413" evidence="2">
    <location>
        <begin position="20"/>
        <end position="554"/>
    </location>
</feature>
<evidence type="ECO:0000313" key="4">
    <source>
        <dbReference type="EMBL" id="SDY73290.1"/>
    </source>
</evidence>
<proteinExistence type="predicted"/>
<feature type="region of interest" description="Disordered" evidence="1">
    <location>
        <begin position="219"/>
        <end position="243"/>
    </location>
</feature>
<organism evidence="4 5">
    <name type="scientific">Citreimonas salinaria</name>
    <dbReference type="NCBI Taxonomy" id="321339"/>
    <lineage>
        <taxon>Bacteria</taxon>
        <taxon>Pseudomonadati</taxon>
        <taxon>Pseudomonadota</taxon>
        <taxon>Alphaproteobacteria</taxon>
        <taxon>Rhodobacterales</taxon>
        <taxon>Roseobacteraceae</taxon>
        <taxon>Citreimonas</taxon>
    </lineage>
</organism>
<dbReference type="Proteomes" id="UP000199286">
    <property type="component" value="Unassembled WGS sequence"/>
</dbReference>
<dbReference type="STRING" id="321339.SAMN05444340_11641"/>
<dbReference type="Gene3D" id="1.10.101.10">
    <property type="entry name" value="PGBD-like superfamily/PGBD"/>
    <property type="match status" value="2"/>
</dbReference>
<sequence length="554" mass="59212">MKKTILVAFLSVAAQTVAAGEALVIGNARYSTFDTVFGAERVGAAAQALRDRGLSVTEAANADASAMRGALARFVAGIEESEEPLVIVLSGAFVHGPSGAWLLPAGAAAGDAAAALTQGLPLDAVLSVLAARPGRAFLVLGESPAGAGAAPFLSAGPGHLEVPQGVTVIRGPAPEVARFATRVMPRPEVALAPAAAELSLDVDGYAPEGLVVLRAQDATTQPVPATRPDEPAAARASRDDSAWRRAEQMDSAEGYRIYLEAFPEGQNAAAARQRLRAIDEDPFYAERRAEEAMELTREERREVQQNLSILGYDTRGIDGIFGPGTRSAIEAWQRAEGYPATGLLTAQQVTRLRNSAETRAAEIEREAQARAAAREAADQRLWDRVSGQGREEDLRRYLQDFPDGMYSDRARALLSDIEEQRADQAAAQDRQAWQSARDEDNVAAYRRYLEQRPDGAFRGEAQARIAALQSAGDDAAARAEEEALGLGAVGRRLAEVRLSQLGLDPGQIDGAFDGQTRRAIRSYQRDRDLTVTGYLDQATVVRLLAGGLEGLFSR</sequence>
<evidence type="ECO:0000256" key="1">
    <source>
        <dbReference type="SAM" id="MobiDB-lite"/>
    </source>
</evidence>
<feature type="domain" description="Peptidoglycan binding-like" evidence="3">
    <location>
        <begin position="297"/>
        <end position="352"/>
    </location>
</feature>
<protein>
    <submittedName>
        <fullName evidence="4">Putative peptidoglycan binding domain-containing protein</fullName>
    </submittedName>
</protein>
<dbReference type="Gene3D" id="3.40.50.1460">
    <property type="match status" value="1"/>
</dbReference>
<feature type="signal peptide" evidence="2">
    <location>
        <begin position="1"/>
        <end position="19"/>
    </location>
</feature>
<feature type="domain" description="Peptidoglycan binding-like" evidence="3">
    <location>
        <begin position="492"/>
        <end position="543"/>
    </location>
</feature>
<dbReference type="SUPFAM" id="SSF47090">
    <property type="entry name" value="PGBD-like"/>
    <property type="match status" value="2"/>
</dbReference>
<dbReference type="InterPro" id="IPR036366">
    <property type="entry name" value="PGBDSf"/>
</dbReference>
<feature type="compositionally biased region" description="Basic and acidic residues" evidence="1">
    <location>
        <begin position="227"/>
        <end position="243"/>
    </location>
</feature>
<dbReference type="RefSeq" id="WP_089884899.1">
    <property type="nucleotide sequence ID" value="NZ_FNPF01000016.1"/>
</dbReference>
<dbReference type="EMBL" id="FNPF01000016">
    <property type="protein sequence ID" value="SDY73290.1"/>
    <property type="molecule type" value="Genomic_DNA"/>
</dbReference>
<evidence type="ECO:0000259" key="3">
    <source>
        <dbReference type="Pfam" id="PF01471"/>
    </source>
</evidence>
<evidence type="ECO:0000313" key="5">
    <source>
        <dbReference type="Proteomes" id="UP000199286"/>
    </source>
</evidence>
<accession>A0A1H3M998</accession>
<keyword evidence="2" id="KW-0732">Signal</keyword>
<dbReference type="InterPro" id="IPR029030">
    <property type="entry name" value="Caspase-like_dom_sf"/>
</dbReference>
<dbReference type="AlphaFoldDB" id="A0A1H3M998"/>
<reference evidence="4 5" key="1">
    <citation type="submission" date="2016-10" db="EMBL/GenBank/DDBJ databases">
        <authorList>
            <person name="de Groot N.N."/>
        </authorList>
    </citation>
    <scope>NUCLEOTIDE SEQUENCE [LARGE SCALE GENOMIC DNA]</scope>
    <source>
        <strain evidence="4 5">DSM 26880</strain>
    </source>
</reference>
<dbReference type="OrthoDB" id="8092964at2"/>
<keyword evidence="5" id="KW-1185">Reference proteome</keyword>
<name>A0A1H3M998_9RHOB</name>
<dbReference type="Pfam" id="PF01471">
    <property type="entry name" value="PG_binding_1"/>
    <property type="match status" value="2"/>
</dbReference>
<dbReference type="SUPFAM" id="SSF52129">
    <property type="entry name" value="Caspase-like"/>
    <property type="match status" value="1"/>
</dbReference>